<dbReference type="RefSeq" id="WP_036790932.1">
    <property type="nucleotide sequence ID" value="NZ_JQZV01000013.1"/>
</dbReference>
<evidence type="ECO:0000313" key="2">
    <source>
        <dbReference type="EMBL" id="KGN91651.1"/>
    </source>
</evidence>
<dbReference type="InterPro" id="IPR016181">
    <property type="entry name" value="Acyl_CoA_acyltransferase"/>
</dbReference>
<evidence type="ECO:0000313" key="3">
    <source>
        <dbReference type="Proteomes" id="UP000030101"/>
    </source>
</evidence>
<dbReference type="Gene3D" id="3.40.630.30">
    <property type="match status" value="1"/>
</dbReference>
<organism evidence="2 3">
    <name type="scientific">Porphyromonas canoris</name>
    <dbReference type="NCBI Taxonomy" id="36875"/>
    <lineage>
        <taxon>Bacteria</taxon>
        <taxon>Pseudomonadati</taxon>
        <taxon>Bacteroidota</taxon>
        <taxon>Bacteroidia</taxon>
        <taxon>Bacteroidales</taxon>
        <taxon>Porphyromonadaceae</taxon>
        <taxon>Porphyromonas</taxon>
    </lineage>
</organism>
<dbReference type="InterPro" id="IPR039968">
    <property type="entry name" value="BcerS-like"/>
</dbReference>
<accession>A0ABR4XJU1</accession>
<dbReference type="EMBL" id="JQZV01000013">
    <property type="protein sequence ID" value="KGN91651.1"/>
    <property type="molecule type" value="Genomic_DNA"/>
</dbReference>
<dbReference type="PROSITE" id="PS51186">
    <property type="entry name" value="GNAT"/>
    <property type="match status" value="1"/>
</dbReference>
<feature type="domain" description="N-acetyltransferase" evidence="1">
    <location>
        <begin position="4"/>
        <end position="183"/>
    </location>
</feature>
<name>A0ABR4XJU1_9PORP</name>
<gene>
    <name evidence="2" type="ORF">HQ43_05970</name>
</gene>
<evidence type="ECO:0000259" key="1">
    <source>
        <dbReference type="PROSITE" id="PS51186"/>
    </source>
</evidence>
<dbReference type="PANTHER" id="PTHR41368">
    <property type="entry name" value="PROTEIN YGHO"/>
    <property type="match status" value="1"/>
</dbReference>
<comment type="caution">
    <text evidence="2">The sequence shown here is derived from an EMBL/GenBank/DDBJ whole genome shotgun (WGS) entry which is preliminary data.</text>
</comment>
<reference evidence="2 3" key="1">
    <citation type="submission" date="2014-08" db="EMBL/GenBank/DDBJ databases">
        <title>Porphyromonas canoris strain:OH2762 Genome sequencing.</title>
        <authorList>
            <person name="Wallis C."/>
            <person name="Deusch O."/>
            <person name="O'Flynn C."/>
            <person name="Davis I."/>
            <person name="Jospin G."/>
            <person name="Darling A.E."/>
            <person name="Coil D.A."/>
            <person name="Alexiev A."/>
            <person name="Horsfall A."/>
            <person name="Kirkwood N."/>
            <person name="Harris S."/>
            <person name="Eisen J.A."/>
        </authorList>
    </citation>
    <scope>NUCLEOTIDE SEQUENCE [LARGE SCALE GENOMIC DNA]</scope>
    <source>
        <strain evidence="3">COT-108 OH2762</strain>
    </source>
</reference>
<dbReference type="SUPFAM" id="SSF55729">
    <property type="entry name" value="Acyl-CoA N-acyltransferases (Nat)"/>
    <property type="match status" value="1"/>
</dbReference>
<dbReference type="InterPro" id="IPR000182">
    <property type="entry name" value="GNAT_dom"/>
</dbReference>
<dbReference type="PANTHER" id="PTHR41368:SF1">
    <property type="entry name" value="PROTEIN YGHO"/>
    <property type="match status" value="1"/>
</dbReference>
<dbReference type="Proteomes" id="UP000030101">
    <property type="component" value="Unassembled WGS sequence"/>
</dbReference>
<protein>
    <recommendedName>
        <fullName evidence="1">N-acetyltransferase domain-containing protein</fullName>
    </recommendedName>
</protein>
<proteinExistence type="predicted"/>
<sequence>MSKIEIREARTREDMKAFVAFPRKLYKGNPYFVPQIESEELVTLDSKKNPAFQFCDVIYFLAYKDGEVAGRIAGIINYKSNEVWNQSYARFGWVDFIDDPEVSSALFHAVEAWSRKQGMEIIHGPMGFSDLDHQGLLVHGFDQLGTIATIYNYPYYPKQIEALGYQKDQDWKEYKIYVPKEIPEKHLRIADLVQQKYNLKVRKFSSVKEIMPYIKSIFYTLNKAYAHLYGFSELSTEQIEFYVKTYLPMLRIELVTVITQEPDDKVIGFAISLPNLSRAMQKAKGKLYPMGILHLLKALKSRPKVVDLYLIGILPEYQNKGINALIFRDLIPIFQRLGVEYCESNPELESNQAVQMQWNYFERVHHKTRRAYIKEL</sequence>
<keyword evidence="3" id="KW-1185">Reference proteome</keyword>